<accession>A0A1F2P608</accession>
<sequence length="42" mass="4866">MRFGYLHPPSPHMVIFAQLIRVMIEFGRKITFSIDLSCGLKD</sequence>
<dbReference type="Proteomes" id="UP000185779">
    <property type="component" value="Unassembled WGS sequence"/>
</dbReference>
<reference evidence="1" key="1">
    <citation type="submission" date="2016-05" db="EMBL/GenBank/DDBJ databases">
        <title>Microbial consortia oxidize butane by reversing methanogenesis.</title>
        <authorList>
            <person name="Laso-Perez R."/>
            <person name="Richter M."/>
            <person name="Wegener G."/>
            <person name="Musat F."/>
        </authorList>
    </citation>
    <scope>NUCLEOTIDE SEQUENCE [LARGE SCALE GENOMIC DNA]</scope>
    <source>
        <strain evidence="1">BOX1</strain>
    </source>
</reference>
<organism evidence="1 2">
    <name type="scientific">Candidatus Syntropharchaeum butanivorans</name>
    <dbReference type="NCBI Taxonomy" id="1839936"/>
    <lineage>
        <taxon>Archaea</taxon>
        <taxon>Methanobacteriati</taxon>
        <taxon>Methanobacteriota</taxon>
        <taxon>Stenosarchaea group</taxon>
        <taxon>Methanomicrobia</taxon>
        <taxon>Methanosarcinales</taxon>
        <taxon>ANME-2 cluster</taxon>
        <taxon>Candidatus Syntropharchaeum</taxon>
    </lineage>
</organism>
<dbReference type="STRING" id="1839936.SBU_000693"/>
<comment type="caution">
    <text evidence="1">The sequence shown here is derived from an EMBL/GenBank/DDBJ whole genome shotgun (WGS) entry which is preliminary data.</text>
</comment>
<dbReference type="EMBL" id="LYOR01000003">
    <property type="protein sequence ID" value="OFV66151.1"/>
    <property type="molecule type" value="Genomic_DNA"/>
</dbReference>
<proteinExistence type="predicted"/>
<protein>
    <submittedName>
        <fullName evidence="1">Uncharacterized protein</fullName>
    </submittedName>
</protein>
<dbReference type="AlphaFoldDB" id="A0A1F2P608"/>
<gene>
    <name evidence="1" type="ORF">SBU_000693</name>
</gene>
<evidence type="ECO:0000313" key="2">
    <source>
        <dbReference type="Proteomes" id="UP000185779"/>
    </source>
</evidence>
<name>A0A1F2P608_9EURY</name>
<keyword evidence="2" id="KW-1185">Reference proteome</keyword>
<evidence type="ECO:0000313" key="1">
    <source>
        <dbReference type="EMBL" id="OFV66151.1"/>
    </source>
</evidence>